<feature type="region of interest" description="Disordered" evidence="1">
    <location>
        <begin position="421"/>
        <end position="565"/>
    </location>
</feature>
<dbReference type="SUPFAM" id="SSF103657">
    <property type="entry name" value="BAR/IMD domain-like"/>
    <property type="match status" value="1"/>
</dbReference>
<dbReference type="Proteomes" id="UP000215914">
    <property type="component" value="Chromosome 15"/>
</dbReference>
<protein>
    <submittedName>
        <fullName evidence="2">Putative arfaptin homology (AH) domain/BAR domain protein</fullName>
    </submittedName>
</protein>
<dbReference type="PANTHER" id="PTHR34119">
    <property type="entry name" value="HYDROXYPROLINE-RICH GLYCOPROTEIN-LIKE"/>
    <property type="match status" value="1"/>
</dbReference>
<organism evidence="2 3">
    <name type="scientific">Helianthus annuus</name>
    <name type="common">Common sunflower</name>
    <dbReference type="NCBI Taxonomy" id="4232"/>
    <lineage>
        <taxon>Eukaryota</taxon>
        <taxon>Viridiplantae</taxon>
        <taxon>Streptophyta</taxon>
        <taxon>Embryophyta</taxon>
        <taxon>Tracheophyta</taxon>
        <taxon>Spermatophyta</taxon>
        <taxon>Magnoliopsida</taxon>
        <taxon>eudicotyledons</taxon>
        <taxon>Gunneridae</taxon>
        <taxon>Pentapetalae</taxon>
        <taxon>asterids</taxon>
        <taxon>campanulids</taxon>
        <taxon>Asterales</taxon>
        <taxon>Asteraceae</taxon>
        <taxon>Asteroideae</taxon>
        <taxon>Heliantheae alliance</taxon>
        <taxon>Heliantheae</taxon>
        <taxon>Helianthus</taxon>
    </lineage>
</organism>
<dbReference type="OMA" id="MSGHEIV"/>
<feature type="compositionally biased region" description="Low complexity" evidence="1">
    <location>
        <begin position="473"/>
        <end position="489"/>
    </location>
</feature>
<dbReference type="CDD" id="cd07307">
    <property type="entry name" value="BAR"/>
    <property type="match status" value="1"/>
</dbReference>
<dbReference type="STRING" id="4232.A0A251S7E7"/>
<accession>A0A251S7E7</accession>
<sequence length="565" mass="62086">MLSIGKIGRKLSMQKSDVRDHQASATLDDLALASKDMQDMRNCYDCLLAAAAATANSIYEFSESLNEMGNCLLGKTAAVCDSEKGNVLTTLGNLQLELQKIADTYRSYVIVTITNPAESLLSELLKVEEMKLQCQEKREVYDHMMAQHREKRKLKNGKFESSIAQKLQEAQDEYDEMARLCVFRVKSLKDGQWHSLLTQAARHHAAQLNFFRKGLKAVEAVEPLIRNVAEKHHIDCQLRGLFDRGSQEGEPMSGHEIVNDGDLSFDYKQKKQGLDDDDTSPNPMELDPVDFPYSQASILEDSEINQNRHKGEQLFGRQTRVSSYSAPLYPEKTKASEKLKETQPAPKSYSYVLPPPVVDTRNPILKPATSLSHSTSSAALTSKAQSTIKTINNITPSIQLPSPATSTGRFSFSQRDSYYRTDGSKVDKQQSYSGPLPPSKQFSFKIASNSSGPITGPITSTELPHPPSRAPVSQPNLSNNTSPPSLSSPKISELHELPRPPPSSLAFSKPIAISGGLSRHSAPLLSKNQDISPPNKRAMLTSSTCASPLPLPPSVVKFNSSKSGT</sequence>
<name>A0A251S7E7_HELAN</name>
<dbReference type="PANTHER" id="PTHR34119:SF17">
    <property type="entry name" value="BAR DOMAIN-CONTAINING PROTEIN"/>
    <property type="match status" value="1"/>
</dbReference>
<dbReference type="FunCoup" id="A0A251S7E7">
    <property type="interactions" value="30"/>
</dbReference>
<keyword evidence="3" id="KW-1185">Reference proteome</keyword>
<reference evidence="3" key="1">
    <citation type="journal article" date="2017" name="Nature">
        <title>The sunflower genome provides insights into oil metabolism, flowering and Asterid evolution.</title>
        <authorList>
            <person name="Badouin H."/>
            <person name="Gouzy J."/>
            <person name="Grassa C.J."/>
            <person name="Murat F."/>
            <person name="Staton S.E."/>
            <person name="Cottret L."/>
            <person name="Lelandais-Briere C."/>
            <person name="Owens G.L."/>
            <person name="Carrere S."/>
            <person name="Mayjonade B."/>
            <person name="Legrand L."/>
            <person name="Gill N."/>
            <person name="Kane N.C."/>
            <person name="Bowers J.E."/>
            <person name="Hubner S."/>
            <person name="Bellec A."/>
            <person name="Berard A."/>
            <person name="Berges H."/>
            <person name="Blanchet N."/>
            <person name="Boniface M.C."/>
            <person name="Brunel D."/>
            <person name="Catrice O."/>
            <person name="Chaidir N."/>
            <person name="Claudel C."/>
            <person name="Donnadieu C."/>
            <person name="Faraut T."/>
            <person name="Fievet G."/>
            <person name="Helmstetter N."/>
            <person name="King M."/>
            <person name="Knapp S.J."/>
            <person name="Lai Z."/>
            <person name="Le Paslier M.C."/>
            <person name="Lippi Y."/>
            <person name="Lorenzon L."/>
            <person name="Mandel J.R."/>
            <person name="Marage G."/>
            <person name="Marchand G."/>
            <person name="Marquand E."/>
            <person name="Bret-Mestries E."/>
            <person name="Morien E."/>
            <person name="Nambeesan S."/>
            <person name="Nguyen T."/>
            <person name="Pegot-Espagnet P."/>
            <person name="Pouilly N."/>
            <person name="Raftis F."/>
            <person name="Sallet E."/>
            <person name="Schiex T."/>
            <person name="Thomas J."/>
            <person name="Vandecasteele C."/>
            <person name="Vares D."/>
            <person name="Vear F."/>
            <person name="Vautrin S."/>
            <person name="Crespi M."/>
            <person name="Mangin B."/>
            <person name="Burke J.M."/>
            <person name="Salse J."/>
            <person name="Munos S."/>
            <person name="Vincourt P."/>
            <person name="Rieseberg L.H."/>
            <person name="Langlade N.B."/>
        </authorList>
    </citation>
    <scope>NUCLEOTIDE SEQUENCE [LARGE SCALE GENOMIC DNA]</scope>
    <source>
        <strain evidence="3">cv. SF193</strain>
    </source>
</reference>
<dbReference type="InParanoid" id="A0A251S7E7"/>
<evidence type="ECO:0000313" key="2">
    <source>
        <dbReference type="EMBL" id="OTF94776.1"/>
    </source>
</evidence>
<dbReference type="InterPro" id="IPR037488">
    <property type="entry name" value="At2g33490-like"/>
</dbReference>
<dbReference type="AlphaFoldDB" id="A0A251S7E7"/>
<dbReference type="InterPro" id="IPR027267">
    <property type="entry name" value="AH/BAR_dom_sf"/>
</dbReference>
<dbReference type="EMBL" id="CM007904">
    <property type="protein sequence ID" value="OTF94776.1"/>
    <property type="molecule type" value="Genomic_DNA"/>
</dbReference>
<evidence type="ECO:0000256" key="1">
    <source>
        <dbReference type="SAM" id="MobiDB-lite"/>
    </source>
</evidence>
<gene>
    <name evidence="2" type="ORF">HannXRQ_Chr15g0475821</name>
</gene>
<evidence type="ECO:0000313" key="3">
    <source>
        <dbReference type="Proteomes" id="UP000215914"/>
    </source>
</evidence>
<feature type="compositionally biased region" description="Polar residues" evidence="1">
    <location>
        <begin position="440"/>
        <end position="462"/>
    </location>
</feature>
<proteinExistence type="predicted"/>
<dbReference type="Gene3D" id="1.20.1270.60">
    <property type="entry name" value="Arfaptin homology (AH) domain/BAR domain"/>
    <property type="match status" value="1"/>
</dbReference>
<dbReference type="OrthoDB" id="1925034at2759"/>